<gene>
    <name evidence="1" type="ORF">DW723_11730</name>
</gene>
<accession>A0A414KC48</accession>
<protein>
    <submittedName>
        <fullName evidence="1">DUF3990 domain-containing protein</fullName>
    </submittedName>
</protein>
<organism evidence="1 2">
    <name type="scientific">Blautia obeum</name>
    <dbReference type="NCBI Taxonomy" id="40520"/>
    <lineage>
        <taxon>Bacteria</taxon>
        <taxon>Bacillati</taxon>
        <taxon>Bacillota</taxon>
        <taxon>Clostridia</taxon>
        <taxon>Lachnospirales</taxon>
        <taxon>Lachnospiraceae</taxon>
        <taxon>Blautia</taxon>
    </lineage>
</organism>
<dbReference type="AlphaFoldDB" id="A0A414KC48"/>
<evidence type="ECO:0000313" key="1">
    <source>
        <dbReference type="EMBL" id="RHE72974.1"/>
    </source>
</evidence>
<comment type="caution">
    <text evidence="1">The sequence shown here is derived from an EMBL/GenBank/DDBJ whole genome shotgun (WGS) entry which is preliminary data.</text>
</comment>
<proteinExistence type="predicted"/>
<evidence type="ECO:0000313" key="2">
    <source>
        <dbReference type="Proteomes" id="UP000283928"/>
    </source>
</evidence>
<name>A0A414KC48_9FIRM</name>
<dbReference type="Proteomes" id="UP000283928">
    <property type="component" value="Unassembled WGS sequence"/>
</dbReference>
<dbReference type="EMBL" id="QSKO01000017">
    <property type="protein sequence ID" value="RHE72974.1"/>
    <property type="molecule type" value="Genomic_DNA"/>
</dbReference>
<sequence>MCQRRVREKTLAWGIIYDRMADSTFKVLSNYIERYYFGEINLKTLLTIARFPKYRRYDQYCFKTGRAIEKLSLIKKEGV</sequence>
<reference evidence="1 2" key="1">
    <citation type="submission" date="2018-08" db="EMBL/GenBank/DDBJ databases">
        <title>A genome reference for cultivated species of the human gut microbiota.</title>
        <authorList>
            <person name="Zou Y."/>
            <person name="Xue W."/>
            <person name="Luo G."/>
        </authorList>
    </citation>
    <scope>NUCLEOTIDE SEQUENCE [LARGE SCALE GENOMIC DNA]</scope>
    <source>
        <strain evidence="1 2">AM27-32LB</strain>
    </source>
</reference>